<feature type="signal peptide" evidence="1">
    <location>
        <begin position="1"/>
        <end position="22"/>
    </location>
</feature>
<organism evidence="4 5">
    <name type="scientific">Strongylocentrotus purpuratus</name>
    <name type="common">Purple sea urchin</name>
    <dbReference type="NCBI Taxonomy" id="7668"/>
    <lineage>
        <taxon>Eukaryota</taxon>
        <taxon>Metazoa</taxon>
        <taxon>Echinodermata</taxon>
        <taxon>Eleutherozoa</taxon>
        <taxon>Echinozoa</taxon>
        <taxon>Echinoidea</taxon>
        <taxon>Euechinoidea</taxon>
        <taxon>Echinacea</taxon>
        <taxon>Camarodonta</taxon>
        <taxon>Echinidea</taxon>
        <taxon>Strongylocentrotidae</taxon>
        <taxon>Strongylocentrotus</taxon>
    </lineage>
</organism>
<dbReference type="Pfam" id="PF17751">
    <property type="entry name" value="SKICH"/>
    <property type="match status" value="1"/>
</dbReference>
<dbReference type="RefSeq" id="XP_030838743.1">
    <property type="nucleotide sequence ID" value="XM_030982883.1"/>
</dbReference>
<dbReference type="AlphaFoldDB" id="A0A7M7SXL3"/>
<name>A0A7M7SXL3_STRPU</name>
<dbReference type="OMA" id="WAISEDQ"/>
<evidence type="ECO:0000259" key="2">
    <source>
        <dbReference type="Pfam" id="PF17751"/>
    </source>
</evidence>
<proteinExistence type="predicted"/>
<evidence type="ECO:0000313" key="4">
    <source>
        <dbReference type="EnsemblMetazoa" id="XP_030838743"/>
    </source>
</evidence>
<sequence length="748" mass="82740">MIMETMLFWGIVLIGCFSSCSGSVSSTSRFCVIANRVGSSGVGSQRLLAFRSNATASPVSVEVSYGDVDPSSAGWSPWKNLGAPLASPPLSNPVCEMTERNQTQIFVQASDGQVYSVIQDTLNFLNFSSWKKVGSNSIPVILPKRSTLVDSVSAVWYHKQLMVFARSISTTTSRLYWCKGTSTSCTWGLVAGTALIGTDATLIKNPFTAKYEGFVISPKGKMYRTWQHASGNSFKAWKAMASSPTFSVVSRPVAQVMGYNIFNGKIMIGGIGVDNYVHRCAQATCDIVDNPWSYCTWGNWHQTGGKIPFDNGGMQNNLVMSRNVHFGVEIFAVQETSGQLWQTWQPARDTSWNVWRKIPQNLTGAAFINNPFIRLNEAGWWIAYGLNYKHQVVPVEASHSMDISPKKVAWSKNMVVSWSISSNQASKMDWIGVYPKGLNNDQYLDYRYVQGGLNPGKNPVNIGKVSMASYLPNGAYQVRYLVNSQFISIMEMDVTFYNESHESKKMQLYRGIYTGLDVPTDNIDACINETLETVQTFEECFHAFKMGKVFQGLQLLGIALEDVAKTLTKCDLLWIAQKLLGYITDLLKCIRGNCLSFVFDFIKELRILFLNRYEIYGDIRGAENSFQQKAYQQGGLCIGRFVKACLLVQDSMMVNGSWDSRKDVKLNGTISGEGVKVIGTGRMNWVTGTQAGSKEVVKMIGNNSRDAIVSSENMKPIGSGSKMGVELIESGRKAGANVIETGRKEGVN</sequence>
<dbReference type="SUPFAM" id="SSF89372">
    <property type="entry name" value="Fucose-specific lectin"/>
    <property type="match status" value="1"/>
</dbReference>
<protein>
    <submittedName>
        <fullName evidence="4">Uncharacterized protein</fullName>
    </submittedName>
</protein>
<dbReference type="Proteomes" id="UP000007110">
    <property type="component" value="Unassembled WGS sequence"/>
</dbReference>
<feature type="domain" description="SKICH" evidence="2">
    <location>
        <begin position="411"/>
        <end position="487"/>
    </location>
</feature>
<dbReference type="Pfam" id="PF26607">
    <property type="entry name" value="DUF8189"/>
    <property type="match status" value="1"/>
</dbReference>
<dbReference type="InterPro" id="IPR058502">
    <property type="entry name" value="PLL-like_beta-prop"/>
</dbReference>
<reference evidence="4" key="2">
    <citation type="submission" date="2021-01" db="UniProtKB">
        <authorList>
            <consortium name="EnsemblMetazoa"/>
        </authorList>
    </citation>
    <scope>IDENTIFICATION</scope>
</reference>
<dbReference type="EnsemblMetazoa" id="XM_030982883">
    <property type="protein sequence ID" value="XP_030838743"/>
    <property type="gene ID" value="LOC100891832"/>
</dbReference>
<dbReference type="KEGG" id="spu:100891832"/>
<dbReference type="PANTHER" id="PTHR35362">
    <property type="entry name" value="ANK_REP_REGION DOMAIN-CONTAINING PROTEIN"/>
    <property type="match status" value="1"/>
</dbReference>
<dbReference type="InterPro" id="IPR041611">
    <property type="entry name" value="SKICH"/>
</dbReference>
<evidence type="ECO:0000259" key="3">
    <source>
        <dbReference type="Pfam" id="PF26607"/>
    </source>
</evidence>
<dbReference type="InParanoid" id="A0A7M7SXL3"/>
<evidence type="ECO:0000313" key="5">
    <source>
        <dbReference type="Proteomes" id="UP000007110"/>
    </source>
</evidence>
<feature type="domain" description="PLL-like beta propeller" evidence="3">
    <location>
        <begin position="70"/>
        <end position="241"/>
    </location>
</feature>
<feature type="chain" id="PRO_5029635040" evidence="1">
    <location>
        <begin position="23"/>
        <end position="748"/>
    </location>
</feature>
<dbReference type="GeneID" id="100891832"/>
<reference evidence="5" key="1">
    <citation type="submission" date="2015-02" db="EMBL/GenBank/DDBJ databases">
        <title>Genome sequencing for Strongylocentrotus purpuratus.</title>
        <authorList>
            <person name="Murali S."/>
            <person name="Liu Y."/>
            <person name="Vee V."/>
            <person name="English A."/>
            <person name="Wang M."/>
            <person name="Skinner E."/>
            <person name="Han Y."/>
            <person name="Muzny D.M."/>
            <person name="Worley K.C."/>
            <person name="Gibbs R.A."/>
        </authorList>
    </citation>
    <scope>NUCLEOTIDE SEQUENCE</scope>
</reference>
<keyword evidence="5" id="KW-1185">Reference proteome</keyword>
<dbReference type="PANTHER" id="PTHR35362:SF1">
    <property type="entry name" value="SKICH DOMAIN-CONTAINING PROTEIN"/>
    <property type="match status" value="1"/>
</dbReference>
<evidence type="ECO:0000256" key="1">
    <source>
        <dbReference type="SAM" id="SignalP"/>
    </source>
</evidence>
<accession>A0A7M7SXL3</accession>
<dbReference type="OrthoDB" id="10111752at2759"/>
<keyword evidence="1" id="KW-0732">Signal</keyword>
<dbReference type="CDD" id="cd22935">
    <property type="entry name" value="SctA-like"/>
    <property type="match status" value="1"/>
</dbReference>